<accession>A0A5R8Y2A2</accession>
<sequence>MKKLSFIFIFCSVLLNGATFNEKVANIIGYDTFNENLSLINYIFQDKSAYYQNQSLNYPAVMQRLKDNGLLNVSLNAPENITISFEISNAPIKSMKIISDSLKRLGYYHYFTKSLVYNEDRTSTWIINLKTEAAIDPLMLSIELAQSNCKFIDIKKEGYTKWSYVIDTSNSTLAKSQSIILGEKVDLRKPLKPYFIDFEGASDLIVLSKPGNQWFPDIVFYDKDLNILEIVKDNKKSRSLKLAIPENTKYVKIDDIYTLENIKRGLSVMIK</sequence>
<evidence type="ECO:0008006" key="3">
    <source>
        <dbReference type="Google" id="ProtNLM"/>
    </source>
</evidence>
<dbReference type="EMBL" id="VANU01000002">
    <property type="protein sequence ID" value="TLP39412.1"/>
    <property type="molecule type" value="Genomic_DNA"/>
</dbReference>
<evidence type="ECO:0000313" key="2">
    <source>
        <dbReference type="Proteomes" id="UP000308901"/>
    </source>
</evidence>
<dbReference type="Proteomes" id="UP000308901">
    <property type="component" value="Unassembled WGS sequence"/>
</dbReference>
<protein>
    <recommendedName>
        <fullName evidence="3">Periplasmic protein</fullName>
    </recommendedName>
</protein>
<gene>
    <name evidence="1" type="ORF">FDK22_05955</name>
</gene>
<proteinExistence type="predicted"/>
<comment type="caution">
    <text evidence="1">The sequence shown here is derived from an EMBL/GenBank/DDBJ whole genome shotgun (WGS) entry which is preliminary data.</text>
</comment>
<keyword evidence="2" id="KW-1185">Reference proteome</keyword>
<organism evidence="1 2">
    <name type="scientific">Arcobacter arenosus</name>
    <dbReference type="NCBI Taxonomy" id="2576037"/>
    <lineage>
        <taxon>Bacteria</taxon>
        <taxon>Pseudomonadati</taxon>
        <taxon>Campylobacterota</taxon>
        <taxon>Epsilonproteobacteria</taxon>
        <taxon>Campylobacterales</taxon>
        <taxon>Arcobacteraceae</taxon>
        <taxon>Arcobacter</taxon>
    </lineage>
</organism>
<dbReference type="AlphaFoldDB" id="A0A5R8Y2A2"/>
<evidence type="ECO:0000313" key="1">
    <source>
        <dbReference type="EMBL" id="TLP39412.1"/>
    </source>
</evidence>
<name>A0A5R8Y2A2_9BACT</name>
<dbReference type="RefSeq" id="WP_138151995.1">
    <property type="nucleotide sequence ID" value="NZ_CBDDKQ010000002.1"/>
</dbReference>
<reference evidence="1 2" key="1">
    <citation type="submission" date="2019-05" db="EMBL/GenBank/DDBJ databases">
        <title>Arcobacter sp. nov., isolated from sea sediment.</title>
        <authorList>
            <person name="Kim W."/>
        </authorList>
    </citation>
    <scope>NUCLEOTIDE SEQUENCE [LARGE SCALE GENOMIC DNA]</scope>
    <source>
        <strain evidence="1 2">CAU 1517</strain>
    </source>
</reference>
<dbReference type="OrthoDB" id="5338450at2"/>